<dbReference type="SUPFAM" id="SSF89095">
    <property type="entry name" value="GatB/YqeY motif"/>
    <property type="match status" value="1"/>
</dbReference>
<evidence type="ECO:0000313" key="2">
    <source>
        <dbReference type="EMBL" id="KAK3292327.1"/>
    </source>
</evidence>
<dbReference type="InterPro" id="IPR003789">
    <property type="entry name" value="Asn/Gln_tRNA_amidoTrase-B-like"/>
</dbReference>
<dbReference type="PANTHER" id="PTHR28055:SF1">
    <property type="entry name" value="ALTERED INHERITANCE OF MITOCHONDRIA PROTEIN 41, MITOCHONDRIAL"/>
    <property type="match status" value="1"/>
</dbReference>
<proteinExistence type="inferred from homology"/>
<dbReference type="Gene3D" id="1.10.1510.10">
    <property type="entry name" value="Uncharacterised protein YqeY/AIM41 PF09424, N-terminal domain"/>
    <property type="match status" value="1"/>
</dbReference>
<evidence type="ECO:0000313" key="3">
    <source>
        <dbReference type="Proteomes" id="UP001278766"/>
    </source>
</evidence>
<dbReference type="EMBL" id="JAUEPN010000007">
    <property type="protein sequence ID" value="KAK3292327.1"/>
    <property type="molecule type" value="Genomic_DNA"/>
</dbReference>
<dbReference type="InterPro" id="IPR042184">
    <property type="entry name" value="YqeY/Aim41_N"/>
</dbReference>
<protein>
    <recommendedName>
        <fullName evidence="1">Altered inheritance of mitochondria protein 41</fullName>
    </recommendedName>
</protein>
<reference evidence="2" key="2">
    <citation type="submission" date="2023-06" db="EMBL/GenBank/DDBJ databases">
        <authorList>
            <consortium name="Lawrence Berkeley National Laboratory"/>
            <person name="Haridas S."/>
            <person name="Hensen N."/>
            <person name="Bonometti L."/>
            <person name="Westerberg I."/>
            <person name="Brannstrom I.O."/>
            <person name="Guillou S."/>
            <person name="Cros-Aarteil S."/>
            <person name="Calhoun S."/>
            <person name="Kuo A."/>
            <person name="Mondo S."/>
            <person name="Pangilinan J."/>
            <person name="Riley R."/>
            <person name="Labutti K."/>
            <person name="Andreopoulos B."/>
            <person name="Lipzen A."/>
            <person name="Chen C."/>
            <person name="Yanf M."/>
            <person name="Daum C."/>
            <person name="Ng V."/>
            <person name="Clum A."/>
            <person name="Steindorff A."/>
            <person name="Ohm R."/>
            <person name="Martin F."/>
            <person name="Silar P."/>
            <person name="Natvig D."/>
            <person name="Lalanne C."/>
            <person name="Gautier V."/>
            <person name="Ament-Velasquez S.L."/>
            <person name="Kruys A."/>
            <person name="Hutchinson M.I."/>
            <person name="Powell A.J."/>
            <person name="Barry K."/>
            <person name="Miller A.N."/>
            <person name="Grigoriev I.V."/>
            <person name="Debuchy R."/>
            <person name="Gladieux P."/>
            <person name="Thoren M.H."/>
            <person name="Johannesson H."/>
        </authorList>
    </citation>
    <scope>NUCLEOTIDE SEQUENCE</scope>
    <source>
        <strain evidence="2">CBS 168.71</strain>
    </source>
</reference>
<keyword evidence="1" id="KW-0496">Mitochondrion</keyword>
<dbReference type="GO" id="GO:0005739">
    <property type="term" value="C:mitochondrion"/>
    <property type="evidence" value="ECO:0007669"/>
    <property type="project" value="UniProtKB-SubCell"/>
</dbReference>
<gene>
    <name evidence="1" type="primary">AIM41</name>
    <name evidence="2" type="ORF">B0H64DRAFT_376876</name>
</gene>
<reference evidence="2" key="1">
    <citation type="journal article" date="2023" name="Mol. Phylogenet. Evol.">
        <title>Genome-scale phylogeny and comparative genomics of the fungal order Sordariales.</title>
        <authorList>
            <person name="Hensen N."/>
            <person name="Bonometti L."/>
            <person name="Westerberg I."/>
            <person name="Brannstrom I.O."/>
            <person name="Guillou S."/>
            <person name="Cros-Aarteil S."/>
            <person name="Calhoun S."/>
            <person name="Haridas S."/>
            <person name="Kuo A."/>
            <person name="Mondo S."/>
            <person name="Pangilinan J."/>
            <person name="Riley R."/>
            <person name="LaButti K."/>
            <person name="Andreopoulos B."/>
            <person name="Lipzen A."/>
            <person name="Chen C."/>
            <person name="Yan M."/>
            <person name="Daum C."/>
            <person name="Ng V."/>
            <person name="Clum A."/>
            <person name="Steindorff A."/>
            <person name="Ohm R.A."/>
            <person name="Martin F."/>
            <person name="Silar P."/>
            <person name="Natvig D.O."/>
            <person name="Lalanne C."/>
            <person name="Gautier V."/>
            <person name="Ament-Velasquez S.L."/>
            <person name="Kruys A."/>
            <person name="Hutchinson M.I."/>
            <person name="Powell A.J."/>
            <person name="Barry K."/>
            <person name="Miller A.N."/>
            <person name="Grigoriev I.V."/>
            <person name="Debuchy R."/>
            <person name="Gladieux P."/>
            <person name="Hiltunen Thoren M."/>
            <person name="Johannesson H."/>
        </authorList>
    </citation>
    <scope>NUCLEOTIDE SEQUENCE</scope>
    <source>
        <strain evidence="2">CBS 168.71</strain>
    </source>
</reference>
<dbReference type="PANTHER" id="PTHR28055">
    <property type="entry name" value="ALTERED INHERITANCE OF MITOCHONDRIA PROTEIN 41, MITOCHONDRIAL"/>
    <property type="match status" value="1"/>
</dbReference>
<name>A0AAE0H999_9PEZI</name>
<dbReference type="Proteomes" id="UP001278766">
    <property type="component" value="Unassembled WGS sequence"/>
</dbReference>
<accession>A0AAE0H999</accession>
<organism evidence="2 3">
    <name type="scientific">Chaetomium fimeti</name>
    <dbReference type="NCBI Taxonomy" id="1854472"/>
    <lineage>
        <taxon>Eukaryota</taxon>
        <taxon>Fungi</taxon>
        <taxon>Dikarya</taxon>
        <taxon>Ascomycota</taxon>
        <taxon>Pezizomycotina</taxon>
        <taxon>Sordariomycetes</taxon>
        <taxon>Sordariomycetidae</taxon>
        <taxon>Sordariales</taxon>
        <taxon>Chaetomiaceae</taxon>
        <taxon>Chaetomium</taxon>
    </lineage>
</organism>
<dbReference type="Pfam" id="PF09424">
    <property type="entry name" value="YqeY"/>
    <property type="match status" value="1"/>
</dbReference>
<sequence length="200" mass="21474">MASKLSPFLLRSFSRPTLPRTAALRVSRATYSTEAPPPPPPPLLAKLKDDLKAAMRAKDANRLAVLRSVLAATLNASKTDKPIKTDVQLVGLLQKSARKSQEAAAEARQAGREDLAEKEEAQQRILEEYAAGSGVREIGEAELRQIIETAKAALLADDVQQKALQGELIKALFKPGGLLDGASVEKKGVIPMVKEACEAK</sequence>
<comment type="similarity">
    <text evidence="1">Belongs to the AIM41 family.</text>
</comment>
<dbReference type="GO" id="GO:0016884">
    <property type="term" value="F:carbon-nitrogen ligase activity, with glutamine as amido-N-donor"/>
    <property type="evidence" value="ECO:0007669"/>
    <property type="project" value="UniProtKB-UniRule"/>
</dbReference>
<keyword evidence="3" id="KW-1185">Reference proteome</keyword>
<comment type="caution">
    <text evidence="2">The sequence shown here is derived from an EMBL/GenBank/DDBJ whole genome shotgun (WGS) entry which is preliminary data.</text>
</comment>
<dbReference type="AlphaFoldDB" id="A0AAE0H999"/>
<comment type="subcellular location">
    <subcellularLocation>
        <location evidence="1">Mitochondrion</location>
    </subcellularLocation>
</comment>
<evidence type="ECO:0000256" key="1">
    <source>
        <dbReference type="RuleBase" id="RU365099"/>
    </source>
</evidence>
<dbReference type="InterPro" id="IPR019004">
    <property type="entry name" value="YqeY/Aim41"/>
</dbReference>